<dbReference type="OrthoDB" id="17262at2759"/>
<dbReference type="PANTHER" id="PTHR11081:SF8">
    <property type="entry name" value="EXONUCLEASE 1"/>
    <property type="match status" value="1"/>
</dbReference>
<name>A0A0J8D795_BETVV</name>
<keyword evidence="3" id="KW-0539">Nucleus</keyword>
<dbReference type="GO" id="GO:0003677">
    <property type="term" value="F:DNA binding"/>
    <property type="evidence" value="ECO:0007669"/>
    <property type="project" value="UniProtKB-UniRule"/>
</dbReference>
<dbReference type="Pfam" id="PF00752">
    <property type="entry name" value="XPG_N"/>
    <property type="match status" value="1"/>
</dbReference>
<dbReference type="GO" id="GO:0017108">
    <property type="term" value="F:5'-flap endonuclease activity"/>
    <property type="evidence" value="ECO:0007669"/>
    <property type="project" value="TreeGrafter"/>
</dbReference>
<dbReference type="AlphaFoldDB" id="A0A0J8D795"/>
<evidence type="ECO:0000256" key="3">
    <source>
        <dbReference type="RuleBase" id="RU910737"/>
    </source>
</evidence>
<dbReference type="PROSITE" id="PS00841">
    <property type="entry name" value="XPG_1"/>
    <property type="match status" value="1"/>
</dbReference>
<evidence type="ECO:0000313" key="6">
    <source>
        <dbReference type="Proteomes" id="UP000035740"/>
    </source>
</evidence>
<reference evidence="5 6" key="1">
    <citation type="journal article" date="2014" name="Nature">
        <title>The genome of the recently domesticated crop plant sugar beet (Beta vulgaris).</title>
        <authorList>
            <person name="Dohm J.C."/>
            <person name="Minoche A.E."/>
            <person name="Holtgrawe D."/>
            <person name="Capella-Gutierrez S."/>
            <person name="Zakrzewski F."/>
            <person name="Tafer H."/>
            <person name="Rupp O."/>
            <person name="Sorensen T.R."/>
            <person name="Stracke R."/>
            <person name="Reinhardt R."/>
            <person name="Goesmann A."/>
            <person name="Kraft T."/>
            <person name="Schulz B."/>
            <person name="Stadler P.F."/>
            <person name="Schmidt T."/>
            <person name="Gabaldon T."/>
            <person name="Lehrach H."/>
            <person name="Weisshaar B."/>
            <person name="Himmelbauer H."/>
        </authorList>
    </citation>
    <scope>NUCLEOTIDE SEQUENCE [LARGE SCALE GENOMIC DNA]</scope>
    <source>
        <tissue evidence="5">Taproot</tissue>
    </source>
</reference>
<dbReference type="eggNOG" id="KOG2518">
    <property type="taxonomic scope" value="Eukaryota"/>
</dbReference>
<feature type="domain" description="XPG N-terminal" evidence="4">
    <location>
        <begin position="5"/>
        <end position="47"/>
    </location>
</feature>
<keyword evidence="3" id="KW-0378">Hydrolase</keyword>
<accession>A0A0J8D795</accession>
<feature type="non-terminal residue" evidence="5">
    <location>
        <position position="1"/>
    </location>
</feature>
<keyword evidence="3" id="KW-0228">DNA excision</keyword>
<dbReference type="InterPro" id="IPR006085">
    <property type="entry name" value="XPG_DNA_repair_N"/>
</dbReference>
<keyword evidence="3" id="KW-0267">Excision nuclease</keyword>
<dbReference type="Gramene" id="KMS86015">
    <property type="protein sequence ID" value="KMS86015"/>
    <property type="gene ID" value="BVRB_033680"/>
</dbReference>
<keyword evidence="3" id="KW-0479">Metal-binding</keyword>
<proteinExistence type="inferred from homology"/>
<evidence type="ECO:0000256" key="1">
    <source>
        <dbReference type="ARBA" id="ARBA00022763"/>
    </source>
</evidence>
<comment type="function">
    <text evidence="3">5'-&gt;3' double-stranded DNA exonuclease which may also possess a cryptic 3'-&gt;5' double-stranded DNA exonuclease activity. Functions in DNA mismatch repair.</text>
</comment>
<dbReference type="GO" id="GO:0005634">
    <property type="term" value="C:nucleus"/>
    <property type="evidence" value="ECO:0007669"/>
    <property type="project" value="UniProtKB-SubCell"/>
</dbReference>
<keyword evidence="2 3" id="KW-0234">DNA repair</keyword>
<evidence type="ECO:0000256" key="2">
    <source>
        <dbReference type="ARBA" id="ARBA00023204"/>
    </source>
</evidence>
<dbReference type="GO" id="GO:0046872">
    <property type="term" value="F:metal ion binding"/>
    <property type="evidence" value="ECO:0007669"/>
    <property type="project" value="UniProtKB-UniRule"/>
</dbReference>
<evidence type="ECO:0000313" key="5">
    <source>
        <dbReference type="EMBL" id="KMS86015.1"/>
    </source>
</evidence>
<dbReference type="InterPro" id="IPR006084">
    <property type="entry name" value="XPG/Rad2"/>
</dbReference>
<dbReference type="GO" id="GO:0006281">
    <property type="term" value="P:DNA repair"/>
    <property type="evidence" value="ECO:0007669"/>
    <property type="project" value="UniProtKB-UniRule"/>
</dbReference>
<comment type="subcellular location">
    <subcellularLocation>
        <location evidence="3">Nucleus</location>
    </subcellularLocation>
</comment>
<keyword evidence="3" id="KW-0238">DNA-binding</keyword>
<dbReference type="PRINTS" id="PR00853">
    <property type="entry name" value="XPGRADSUPER"/>
</dbReference>
<dbReference type="SUPFAM" id="SSF88723">
    <property type="entry name" value="PIN domain-like"/>
    <property type="match status" value="1"/>
</dbReference>
<keyword evidence="3" id="KW-0460">Magnesium</keyword>
<dbReference type="InterPro" id="IPR029060">
    <property type="entry name" value="PIN-like_dom_sf"/>
</dbReference>
<evidence type="ECO:0000259" key="4">
    <source>
        <dbReference type="Pfam" id="PF00752"/>
    </source>
</evidence>
<comment type="cofactor">
    <cofactor evidence="3">
        <name>Mg(2+)</name>
        <dbReference type="ChEBI" id="CHEBI:18420"/>
    </cofactor>
    <text evidence="3">Binds 2 magnesium ions per subunit. They probably participate in the reaction catalyzed by the enzyme. May bind an additional third magnesium ion after substrate binding.</text>
</comment>
<comment type="similarity">
    <text evidence="3">Belongs to the XPG/RAD2 endonuclease family. EXO1 subfamily.</text>
</comment>
<dbReference type="InterPro" id="IPR019974">
    <property type="entry name" value="XPG_CS"/>
</dbReference>
<dbReference type="PANTHER" id="PTHR11081">
    <property type="entry name" value="FLAP ENDONUCLEASE FAMILY MEMBER"/>
    <property type="match status" value="1"/>
</dbReference>
<dbReference type="Proteomes" id="UP000035740">
    <property type="component" value="Unassembled WGS sequence"/>
</dbReference>
<keyword evidence="3" id="KW-0540">Nuclease</keyword>
<keyword evidence="1 3" id="KW-0227">DNA damage</keyword>
<organism evidence="5 6">
    <name type="scientific">Beta vulgaris subsp. vulgaris</name>
    <name type="common">Beet</name>
    <dbReference type="NCBI Taxonomy" id="3555"/>
    <lineage>
        <taxon>Eukaryota</taxon>
        <taxon>Viridiplantae</taxon>
        <taxon>Streptophyta</taxon>
        <taxon>Embryophyta</taxon>
        <taxon>Tracheophyta</taxon>
        <taxon>Spermatophyta</taxon>
        <taxon>Magnoliopsida</taxon>
        <taxon>eudicotyledons</taxon>
        <taxon>Gunneridae</taxon>
        <taxon>Pentapetalae</taxon>
        <taxon>Caryophyllales</taxon>
        <taxon>Chenopodiaceae</taxon>
        <taxon>Betoideae</taxon>
        <taxon>Beta</taxon>
    </lineage>
</organism>
<dbReference type="Gene3D" id="3.40.50.1010">
    <property type="entry name" value="5'-nuclease"/>
    <property type="match status" value="1"/>
</dbReference>
<dbReference type="EMBL" id="KQ105559">
    <property type="protein sequence ID" value="KMS86015.1"/>
    <property type="molecule type" value="Genomic_DNA"/>
</dbReference>
<keyword evidence="6" id="KW-1185">Reference proteome</keyword>
<dbReference type="GO" id="GO:0035312">
    <property type="term" value="F:5'-3' DNA exonuclease activity"/>
    <property type="evidence" value="ECO:0007669"/>
    <property type="project" value="UniProtKB-UniRule"/>
</dbReference>
<sequence length="111" mass="12860">PTKAWLSWCISMLEMLQQNGIKPVFVFDGIALPQKQEENQRRGDLRAAARQRGMELMEFGNEREASIAFQQAISISPEMQRDFVVALRNRQIDYIVAPYEVSAFSSVFFQW</sequence>
<keyword evidence="3" id="KW-0269">Exonuclease</keyword>
<gene>
    <name evidence="5" type="ORF">BVRB_033680</name>
</gene>
<protein>
    <recommendedName>
        <fullName evidence="3">Exonuclease 1</fullName>
        <ecNumber evidence="3">3.1.-.-</ecNumber>
    </recommendedName>
</protein>
<dbReference type="EC" id="3.1.-.-" evidence="3"/>